<evidence type="ECO:0000256" key="9">
    <source>
        <dbReference type="ARBA" id="ARBA00022723"/>
    </source>
</evidence>
<keyword evidence="11 23" id="KW-0378">Hydrolase</keyword>
<proteinExistence type="predicted"/>
<evidence type="ECO:0000256" key="1">
    <source>
        <dbReference type="ARBA" id="ARBA00004240"/>
    </source>
</evidence>
<dbReference type="GO" id="GO:0006508">
    <property type="term" value="P:proteolysis"/>
    <property type="evidence" value="ECO:0007669"/>
    <property type="project" value="UniProtKB-KW"/>
</dbReference>
<accession>A0A5B7TS21</accession>
<evidence type="ECO:0000313" key="23">
    <source>
        <dbReference type="EMBL" id="QCX37926.1"/>
    </source>
</evidence>
<keyword evidence="17" id="KW-0325">Glycoprotein</keyword>
<dbReference type="Proteomes" id="UP000306229">
    <property type="component" value="Chromosome"/>
</dbReference>
<keyword evidence="8" id="KW-0645">Protease</keyword>
<keyword evidence="15" id="KW-0482">Metalloprotease</keyword>
<evidence type="ECO:0000256" key="17">
    <source>
        <dbReference type="ARBA" id="ARBA00023180"/>
    </source>
</evidence>
<sequence length="463" mass="50924">MKQLITISLLLVLSVNLSAQTNATNDSIQLKKLYTEALTKGKSYLWLQQLTKKVGHRLTGSEGDKKAVAWAKAELDKLGLTKVWLQPVTVPHWVRGEKEEGHVATEFGNFNVNIRALGGSVATPEEGLLAEVIEVKSLKEVEELGDKVKGKIVFYNGAMPADKIETFKAYGAAVGQRVNGAAVAGKYGAIGAIVRSMTTKIDNVPHTGTMHYGDIEESQKIPTAAISTNSAEMLSSLLKQNDKMKLKFYFKQNCKNLPDTQSFNVIGEIEGLNYPDEIMVVGGHLDSWDLGEGAHDDGAGVVQSMEVLRLFKTLRIKNKRTLRVVLFANEEFGLSGGKAYAAEVVKKKENHIVALESDSGGFSPRGFGFTCNDKNYDQVLQWKSLFEPYNIHIFARGGGGADIGPLKKDDNVLLGLRPDSQRYFDYHHTEADVFEAVNQRELELGAASMASMLYLFDQYGVVK</sequence>
<dbReference type="Gene3D" id="3.40.630.10">
    <property type="entry name" value="Zn peptidases"/>
    <property type="match status" value="1"/>
</dbReference>
<dbReference type="GO" id="GO:0005764">
    <property type="term" value="C:lysosome"/>
    <property type="evidence" value="ECO:0007669"/>
    <property type="project" value="UniProtKB-SubCell"/>
</dbReference>
<dbReference type="RefSeq" id="WP_138948842.1">
    <property type="nucleotide sequence ID" value="NZ_CP040749.1"/>
</dbReference>
<evidence type="ECO:0000256" key="13">
    <source>
        <dbReference type="ARBA" id="ARBA00022833"/>
    </source>
</evidence>
<evidence type="ECO:0000256" key="16">
    <source>
        <dbReference type="ARBA" id="ARBA00023145"/>
    </source>
</evidence>
<evidence type="ECO:0000256" key="14">
    <source>
        <dbReference type="ARBA" id="ARBA00023034"/>
    </source>
</evidence>
<keyword evidence="18" id="KW-0458">Lysosome</keyword>
<evidence type="ECO:0000256" key="6">
    <source>
        <dbReference type="ARBA" id="ARBA00022525"/>
    </source>
</evidence>
<name>A0A5B7TS21_9FLAO</name>
<evidence type="ECO:0000256" key="2">
    <source>
        <dbReference type="ARBA" id="ARBA00004371"/>
    </source>
</evidence>
<dbReference type="EMBL" id="CP040749">
    <property type="protein sequence ID" value="QCX37926.1"/>
    <property type="molecule type" value="Genomic_DNA"/>
</dbReference>
<evidence type="ECO:0000256" key="5">
    <source>
        <dbReference type="ARBA" id="ARBA00014116"/>
    </source>
</evidence>
<dbReference type="Pfam" id="PF04389">
    <property type="entry name" value="Peptidase_M28"/>
    <property type="match status" value="1"/>
</dbReference>
<keyword evidence="14" id="KW-0333">Golgi apparatus</keyword>
<keyword evidence="7" id="KW-0121">Carboxypeptidase</keyword>
<evidence type="ECO:0000256" key="7">
    <source>
        <dbReference type="ARBA" id="ARBA00022645"/>
    </source>
</evidence>
<evidence type="ECO:0000256" key="20">
    <source>
        <dbReference type="ARBA" id="ARBA00033328"/>
    </source>
</evidence>
<feature type="signal peptide" evidence="21">
    <location>
        <begin position="1"/>
        <end position="19"/>
    </location>
</feature>
<evidence type="ECO:0000256" key="15">
    <source>
        <dbReference type="ARBA" id="ARBA00023049"/>
    </source>
</evidence>
<evidence type="ECO:0000256" key="19">
    <source>
        <dbReference type="ARBA" id="ARBA00025833"/>
    </source>
</evidence>
<evidence type="ECO:0000256" key="12">
    <source>
        <dbReference type="ARBA" id="ARBA00022824"/>
    </source>
</evidence>
<protein>
    <recommendedName>
        <fullName evidence="5">Carboxypeptidase Q</fullName>
    </recommendedName>
    <alternativeName>
        <fullName evidence="20">Plasma glutamate carboxypeptidase</fullName>
    </alternativeName>
</protein>
<dbReference type="SUPFAM" id="SSF52025">
    <property type="entry name" value="PA domain"/>
    <property type="match status" value="1"/>
</dbReference>
<dbReference type="GO" id="GO:0046872">
    <property type="term" value="F:metal ion binding"/>
    <property type="evidence" value="ECO:0007669"/>
    <property type="project" value="UniProtKB-KW"/>
</dbReference>
<evidence type="ECO:0000256" key="11">
    <source>
        <dbReference type="ARBA" id="ARBA00022801"/>
    </source>
</evidence>
<dbReference type="KEGG" id="fbe:FF125_05575"/>
<evidence type="ECO:0000256" key="8">
    <source>
        <dbReference type="ARBA" id="ARBA00022670"/>
    </source>
</evidence>
<keyword evidence="12" id="KW-0256">Endoplasmic reticulum</keyword>
<keyword evidence="9" id="KW-0479">Metal-binding</keyword>
<dbReference type="PANTHER" id="PTHR12053:SF3">
    <property type="entry name" value="CARBOXYPEPTIDASE Q"/>
    <property type="match status" value="1"/>
</dbReference>
<evidence type="ECO:0000256" key="21">
    <source>
        <dbReference type="SAM" id="SignalP"/>
    </source>
</evidence>
<keyword evidence="13" id="KW-0862">Zinc</keyword>
<comment type="subcellular location">
    <subcellularLocation>
        <location evidence="1">Endoplasmic reticulum</location>
    </subcellularLocation>
    <subcellularLocation>
        <location evidence="3">Golgi apparatus</location>
    </subcellularLocation>
    <subcellularLocation>
        <location evidence="2">Lysosome</location>
    </subcellularLocation>
    <subcellularLocation>
        <location evidence="4">Secreted</location>
    </subcellularLocation>
</comment>
<reference evidence="23 24" key="1">
    <citation type="submission" date="2019-05" db="EMBL/GenBank/DDBJ databases">
        <title>Algicella ahnfeltiae gen. nov., sp. nov., a novel marine bacterium of the family Flavobacteriaceae isolated from a red alga.</title>
        <authorList>
            <person name="Nedashkovskaya O.I."/>
            <person name="Kukhlevskiy A.D."/>
            <person name="Kim S.-G."/>
            <person name="Zhukova N.V."/>
            <person name="Mikhailov V.V."/>
        </authorList>
    </citation>
    <scope>NUCLEOTIDE SEQUENCE [LARGE SCALE GENOMIC DNA]</scope>
    <source>
        <strain evidence="23 24">10Alg115</strain>
    </source>
</reference>
<keyword evidence="10 21" id="KW-0732">Signal</keyword>
<dbReference type="SUPFAM" id="SSF53187">
    <property type="entry name" value="Zn-dependent exopeptidases"/>
    <property type="match status" value="1"/>
</dbReference>
<keyword evidence="24" id="KW-1185">Reference proteome</keyword>
<gene>
    <name evidence="23" type="ORF">FF125_05575</name>
</gene>
<evidence type="ECO:0000256" key="18">
    <source>
        <dbReference type="ARBA" id="ARBA00023228"/>
    </source>
</evidence>
<dbReference type="InterPro" id="IPR039866">
    <property type="entry name" value="CPQ"/>
</dbReference>
<evidence type="ECO:0000256" key="3">
    <source>
        <dbReference type="ARBA" id="ARBA00004555"/>
    </source>
</evidence>
<comment type="subunit">
    <text evidence="19">Homodimer. The monomeric form is inactive while the homodimer is active.</text>
</comment>
<evidence type="ECO:0000256" key="10">
    <source>
        <dbReference type="ARBA" id="ARBA00022729"/>
    </source>
</evidence>
<evidence type="ECO:0000256" key="4">
    <source>
        <dbReference type="ARBA" id="ARBA00004613"/>
    </source>
</evidence>
<organism evidence="23 24">
    <name type="scientific">Aureibaculum algae</name>
    <dbReference type="NCBI Taxonomy" id="2584122"/>
    <lineage>
        <taxon>Bacteria</taxon>
        <taxon>Pseudomonadati</taxon>
        <taxon>Bacteroidota</taxon>
        <taxon>Flavobacteriia</taxon>
        <taxon>Flavobacteriales</taxon>
        <taxon>Flavobacteriaceae</taxon>
        <taxon>Aureibaculum</taxon>
    </lineage>
</organism>
<dbReference type="AlphaFoldDB" id="A0A5B7TS21"/>
<dbReference type="Gene3D" id="3.50.30.30">
    <property type="match status" value="1"/>
</dbReference>
<dbReference type="GO" id="GO:0005576">
    <property type="term" value="C:extracellular region"/>
    <property type="evidence" value="ECO:0007669"/>
    <property type="project" value="UniProtKB-SubCell"/>
</dbReference>
<dbReference type="OrthoDB" id="9769665at2"/>
<evidence type="ECO:0000259" key="22">
    <source>
        <dbReference type="Pfam" id="PF04389"/>
    </source>
</evidence>
<dbReference type="PANTHER" id="PTHR12053">
    <property type="entry name" value="PROTEASE FAMILY M28 PLASMA GLUTAMATE CARBOXYPEPTIDASE-RELATED"/>
    <property type="match status" value="1"/>
</dbReference>
<feature type="domain" description="Peptidase M28" evidence="22">
    <location>
        <begin position="264"/>
        <end position="443"/>
    </location>
</feature>
<evidence type="ECO:0000313" key="24">
    <source>
        <dbReference type="Proteomes" id="UP000306229"/>
    </source>
</evidence>
<dbReference type="GO" id="GO:0070573">
    <property type="term" value="F:metallodipeptidase activity"/>
    <property type="evidence" value="ECO:0007669"/>
    <property type="project" value="InterPro"/>
</dbReference>
<keyword evidence="16" id="KW-0865">Zymogen</keyword>
<dbReference type="InterPro" id="IPR007484">
    <property type="entry name" value="Peptidase_M28"/>
</dbReference>
<feature type="chain" id="PRO_5022841734" description="Carboxypeptidase Q" evidence="21">
    <location>
        <begin position="20"/>
        <end position="463"/>
    </location>
</feature>
<keyword evidence="6" id="KW-0964">Secreted</keyword>
<dbReference type="InterPro" id="IPR046450">
    <property type="entry name" value="PA_dom_sf"/>
</dbReference>
<dbReference type="GO" id="GO:0004180">
    <property type="term" value="F:carboxypeptidase activity"/>
    <property type="evidence" value="ECO:0007669"/>
    <property type="project" value="UniProtKB-KW"/>
</dbReference>